<evidence type="ECO:0000256" key="5">
    <source>
        <dbReference type="SAM" id="SignalP"/>
    </source>
</evidence>
<dbReference type="EMBL" id="JALHLG010000016">
    <property type="protein sequence ID" value="MCJ2187683.1"/>
    <property type="molecule type" value="Genomic_DNA"/>
</dbReference>
<keyword evidence="4" id="KW-0798">TonB box</keyword>
<dbReference type="Pfam" id="PF07715">
    <property type="entry name" value="Plug"/>
    <property type="match status" value="1"/>
</dbReference>
<dbReference type="NCBIfam" id="TIGR01782">
    <property type="entry name" value="TonB-Xanth-Caul"/>
    <property type="match status" value="1"/>
</dbReference>
<evidence type="ECO:0000256" key="3">
    <source>
        <dbReference type="ARBA" id="ARBA00023237"/>
    </source>
</evidence>
<dbReference type="InterPro" id="IPR036942">
    <property type="entry name" value="Beta-barrel_TonB_sf"/>
</dbReference>
<protein>
    <submittedName>
        <fullName evidence="8">TonB-dependent receptor</fullName>
    </submittedName>
</protein>
<dbReference type="Gene3D" id="2.40.170.20">
    <property type="entry name" value="TonB-dependent receptor, beta-barrel domain"/>
    <property type="match status" value="1"/>
</dbReference>
<gene>
    <name evidence="8" type="ORF">MTR66_12755</name>
</gene>
<name>A0ABT0BS29_9SPHN</name>
<evidence type="ECO:0000256" key="2">
    <source>
        <dbReference type="ARBA" id="ARBA00023136"/>
    </source>
</evidence>
<keyword evidence="9" id="KW-1185">Reference proteome</keyword>
<dbReference type="Proteomes" id="UP001202281">
    <property type="component" value="Unassembled WGS sequence"/>
</dbReference>
<proteinExistence type="inferred from homology"/>
<evidence type="ECO:0000313" key="8">
    <source>
        <dbReference type="EMBL" id="MCJ2187683.1"/>
    </source>
</evidence>
<reference evidence="8 9" key="1">
    <citation type="submission" date="2022-04" db="EMBL/GenBank/DDBJ databases">
        <title>Identification of a novel bacterium isolated from mangrove sediments.</title>
        <authorList>
            <person name="Pan X."/>
        </authorList>
    </citation>
    <scope>NUCLEOTIDE SEQUENCE [LARGE SCALE GENOMIC DNA]</scope>
    <source>
        <strain evidence="8 9">B2638</strain>
    </source>
</reference>
<organism evidence="8 9">
    <name type="scientific">Novosphingobium beihaiensis</name>
    <dbReference type="NCBI Taxonomy" id="2930389"/>
    <lineage>
        <taxon>Bacteria</taxon>
        <taxon>Pseudomonadati</taxon>
        <taxon>Pseudomonadota</taxon>
        <taxon>Alphaproteobacteria</taxon>
        <taxon>Sphingomonadales</taxon>
        <taxon>Sphingomonadaceae</taxon>
        <taxon>Novosphingobium</taxon>
    </lineage>
</organism>
<comment type="similarity">
    <text evidence="4">Belongs to the TonB-dependent receptor family.</text>
</comment>
<keyword evidence="3" id="KW-0998">Cell outer membrane</keyword>
<dbReference type="RefSeq" id="WP_243921604.1">
    <property type="nucleotide sequence ID" value="NZ_JALHLG010000016.1"/>
</dbReference>
<evidence type="ECO:0000313" key="9">
    <source>
        <dbReference type="Proteomes" id="UP001202281"/>
    </source>
</evidence>
<dbReference type="InterPro" id="IPR010104">
    <property type="entry name" value="TonB_rcpt_bac"/>
</dbReference>
<evidence type="ECO:0000256" key="4">
    <source>
        <dbReference type="RuleBase" id="RU003357"/>
    </source>
</evidence>
<comment type="caution">
    <text evidence="8">The sequence shown here is derived from an EMBL/GenBank/DDBJ whole genome shotgun (WGS) entry which is preliminary data.</text>
</comment>
<accession>A0ABT0BS29</accession>
<comment type="subcellular location">
    <subcellularLocation>
        <location evidence="1 4">Cell outer membrane</location>
    </subcellularLocation>
</comment>
<keyword evidence="8" id="KW-0675">Receptor</keyword>
<evidence type="ECO:0000259" key="6">
    <source>
        <dbReference type="Pfam" id="PF00593"/>
    </source>
</evidence>
<dbReference type="InterPro" id="IPR012910">
    <property type="entry name" value="Plug_dom"/>
</dbReference>
<evidence type="ECO:0000259" key="7">
    <source>
        <dbReference type="Pfam" id="PF07715"/>
    </source>
</evidence>
<keyword evidence="2 4" id="KW-0472">Membrane</keyword>
<dbReference type="SUPFAM" id="SSF56935">
    <property type="entry name" value="Porins"/>
    <property type="match status" value="1"/>
</dbReference>
<dbReference type="Gene3D" id="2.170.130.10">
    <property type="entry name" value="TonB-dependent receptor, plug domain"/>
    <property type="match status" value="1"/>
</dbReference>
<evidence type="ECO:0000256" key="1">
    <source>
        <dbReference type="ARBA" id="ARBA00004442"/>
    </source>
</evidence>
<sequence length="1063" mass="114957">MAKAISKHASSICAQLGLGVSAVAMLAAAQPALAQSSGAGADQSTKDDSALDDTTTQNVIIVSGIRASLETAQALKRNSDTVVDAITAEDIGALPDRSVNEALQRIPGVAITRYASPGDSQHFSVEGSGVVIRGLSYVKGEFNGRDTFSANGGREISFNDVSPELVGSIEVFKNLTADRIEGGISGTVSINTRKPFDSTKQLIYLSVENNYADLAKRSSPSFTGLYSNQWILGDGSRIGVLVSGTYSRLYSRVHSSFVASPVERFNGTRTFNEGSPYESTVTDTFDCGNGLESCYTPVGGGVRAQDFDRKRYGISAALQYASPDDRFIATGQFLRTNGRQTWTEHTIEPNVWYSDVNATFPAAGTNYTFDDRGVFVSGTVTRPGDYHYGNIPGSGGTYGLLGNFMQGGLFTTQSNRGFLNDYTTDDYSLNLRFEANDRLRFSVDGQMVKSKVKNVDTIIDTGTWSNVTVDSSGKIPDVTFSLGDVPDYGGTPDVGAYFSDPNSLYFRDAFANREDNNGTEWAFRGDMEYDLSDDGFLRHLKVGGRYSDRDQTVRTNAYNNWGAPSETWTSGGPQTFASIDPAYYETYSFGNFFRGEASQPPSITALKGNLALNYDAAQELLRQINAAGGGGYTPMEDRDCASIRTYFCPSDIYKNSERTLAGYVRLDFSTDHGDSSFFDGNIGVRYVNTKDVSVGAITMPSVSALLGSYSTVEAFCANADPGQTTPALCTMSAADQAGIVAFANGAAIDQGAKNSFSNWLPSFNLRWHASDKLQFRFAASRAISRPDFSALRNYVSINPSTTSDNTIYFTANAGNPFVKPIEATQLDLTAEWYFSKVGSLTGTVFFKRLGNIIDPNGQSVRTVSNNGATQDVVINGAANLSGHANIKGVEVAWQQTFDFLPGLLKGLGAQASFTYIDPGQIPAGTPTNGEADGSRPAAQVDDLYALLPLPQLSKYNVNAAVFYDLGKFSARAAYSWRSRYLLSTRDCCFPFLPIYSEPTGQLDASLFLTVNDKFKIGLQGSNLLNEVTRTSFALYNNGGTLVRSKRAAFINDRRFSISARLSF</sequence>
<feature type="chain" id="PRO_5045955793" evidence="5">
    <location>
        <begin position="35"/>
        <end position="1063"/>
    </location>
</feature>
<feature type="domain" description="TonB-dependent receptor plug" evidence="7">
    <location>
        <begin position="76"/>
        <end position="175"/>
    </location>
</feature>
<feature type="signal peptide" evidence="5">
    <location>
        <begin position="1"/>
        <end position="34"/>
    </location>
</feature>
<dbReference type="PANTHER" id="PTHR40980:SF3">
    <property type="entry name" value="TONB-DEPENDENT RECEPTOR-LIKE BETA-BARREL DOMAIN-CONTAINING PROTEIN"/>
    <property type="match status" value="1"/>
</dbReference>
<dbReference type="Pfam" id="PF00593">
    <property type="entry name" value="TonB_dep_Rec_b-barrel"/>
    <property type="match status" value="1"/>
</dbReference>
<dbReference type="InterPro" id="IPR037066">
    <property type="entry name" value="Plug_dom_sf"/>
</dbReference>
<feature type="domain" description="TonB-dependent receptor-like beta-barrel" evidence="6">
    <location>
        <begin position="483"/>
        <end position="1023"/>
    </location>
</feature>
<dbReference type="InterPro" id="IPR000531">
    <property type="entry name" value="Beta-barrel_TonB"/>
</dbReference>
<keyword evidence="5" id="KW-0732">Signal</keyword>
<dbReference type="PANTHER" id="PTHR40980">
    <property type="entry name" value="PLUG DOMAIN-CONTAINING PROTEIN"/>
    <property type="match status" value="1"/>
</dbReference>